<dbReference type="RefSeq" id="WP_346152138.1">
    <property type="nucleotide sequence ID" value="NZ_BAAATE010000022.1"/>
</dbReference>
<accession>A0ABP6F4L3</accession>
<evidence type="ECO:0008006" key="3">
    <source>
        <dbReference type="Google" id="ProtNLM"/>
    </source>
</evidence>
<reference evidence="2" key="1">
    <citation type="journal article" date="2019" name="Int. J. Syst. Evol. Microbiol.">
        <title>The Global Catalogue of Microorganisms (GCM) 10K type strain sequencing project: providing services to taxonomists for standard genome sequencing and annotation.</title>
        <authorList>
            <consortium name="The Broad Institute Genomics Platform"/>
            <consortium name="The Broad Institute Genome Sequencing Center for Infectious Disease"/>
            <person name="Wu L."/>
            <person name="Ma J."/>
        </authorList>
    </citation>
    <scope>NUCLEOTIDE SEQUENCE [LARGE SCALE GENOMIC DNA]</scope>
    <source>
        <strain evidence="2">JCM 6835</strain>
    </source>
</reference>
<comment type="caution">
    <text evidence="1">The sequence shown here is derived from an EMBL/GenBank/DDBJ whole genome shotgun (WGS) entry which is preliminary data.</text>
</comment>
<proteinExistence type="predicted"/>
<sequence length="176" mass="19569">MADAQYYEWFSNKFDYVNAFTWCSNVSPETVLAAYGIQAERAQAGTISEFDEFRILAGRLGNGVLVIQPNDYFVRATLAALSHYGPCLGVAWGDFVPPRVEYLTEGRLVTSFDPFDWDWDPAPDYASVGQWVATTPAGKELWEEDWGLATLITAEALCQAAVDDEWMQAVHLGVPS</sequence>
<protein>
    <recommendedName>
        <fullName evidence="3">ABC transporter substrate-binding protein</fullName>
    </recommendedName>
</protein>
<dbReference type="EMBL" id="BAAATE010000022">
    <property type="protein sequence ID" value="GAA2682435.1"/>
    <property type="molecule type" value="Genomic_DNA"/>
</dbReference>
<keyword evidence="2" id="KW-1185">Reference proteome</keyword>
<name>A0ABP6F4L3_9ACTN</name>
<evidence type="ECO:0000313" key="1">
    <source>
        <dbReference type="EMBL" id="GAA2682435.1"/>
    </source>
</evidence>
<organism evidence="1 2">
    <name type="scientific">Nonomuraea recticatena</name>
    <dbReference type="NCBI Taxonomy" id="46178"/>
    <lineage>
        <taxon>Bacteria</taxon>
        <taxon>Bacillati</taxon>
        <taxon>Actinomycetota</taxon>
        <taxon>Actinomycetes</taxon>
        <taxon>Streptosporangiales</taxon>
        <taxon>Streptosporangiaceae</taxon>
        <taxon>Nonomuraea</taxon>
    </lineage>
</organism>
<dbReference type="Proteomes" id="UP001501666">
    <property type="component" value="Unassembled WGS sequence"/>
</dbReference>
<evidence type="ECO:0000313" key="2">
    <source>
        <dbReference type="Proteomes" id="UP001501666"/>
    </source>
</evidence>
<gene>
    <name evidence="1" type="ORF">GCM10010412_067690</name>
</gene>